<dbReference type="InterPro" id="IPR001763">
    <property type="entry name" value="Rhodanese-like_dom"/>
</dbReference>
<sequence>MKSAKDYLDEANETVPKMAVADAIARHAAGGGVFVDVRDSADIAKSGTIKGAHRIPRGMIEFRADPAMEQFYNPALKQDGEIYLICGAGGQAALAGKTLQNMGYTNVTNIGGFPGWKEAGGPTEEG</sequence>
<keyword evidence="3" id="KW-1185">Reference proteome</keyword>
<proteinExistence type="predicted"/>
<dbReference type="PROSITE" id="PS50206">
    <property type="entry name" value="RHODANESE_3"/>
    <property type="match status" value="1"/>
</dbReference>
<dbReference type="SUPFAM" id="SSF52821">
    <property type="entry name" value="Rhodanese/Cell cycle control phosphatase"/>
    <property type="match status" value="1"/>
</dbReference>
<dbReference type="Proteomes" id="UP001596353">
    <property type="component" value="Unassembled WGS sequence"/>
</dbReference>
<dbReference type="InterPro" id="IPR036873">
    <property type="entry name" value="Rhodanese-like_dom_sf"/>
</dbReference>
<evidence type="ECO:0000313" key="2">
    <source>
        <dbReference type="EMBL" id="MFC6759135.1"/>
    </source>
</evidence>
<gene>
    <name evidence="2" type="ORF">ACFQFQ_05915</name>
</gene>
<dbReference type="EMBL" id="JBHSWG010000001">
    <property type="protein sequence ID" value="MFC6759135.1"/>
    <property type="molecule type" value="Genomic_DNA"/>
</dbReference>
<dbReference type="Gene3D" id="3.40.250.10">
    <property type="entry name" value="Rhodanese-like domain"/>
    <property type="match status" value="1"/>
</dbReference>
<dbReference type="SMART" id="SM00450">
    <property type="entry name" value="RHOD"/>
    <property type="match status" value="1"/>
</dbReference>
<organism evidence="2 3">
    <name type="scientific">Sulfitobacter porphyrae</name>
    <dbReference type="NCBI Taxonomy" id="1246864"/>
    <lineage>
        <taxon>Bacteria</taxon>
        <taxon>Pseudomonadati</taxon>
        <taxon>Pseudomonadota</taxon>
        <taxon>Alphaproteobacteria</taxon>
        <taxon>Rhodobacterales</taxon>
        <taxon>Roseobacteraceae</taxon>
        <taxon>Sulfitobacter</taxon>
    </lineage>
</organism>
<name>A0ABW2B0B5_9RHOB</name>
<dbReference type="PANTHER" id="PTHR44086">
    <property type="entry name" value="THIOSULFATE SULFURTRANSFERASE RDL2, MITOCHONDRIAL-RELATED"/>
    <property type="match status" value="1"/>
</dbReference>
<reference evidence="3" key="1">
    <citation type="journal article" date="2019" name="Int. J. Syst. Evol. Microbiol.">
        <title>The Global Catalogue of Microorganisms (GCM) 10K type strain sequencing project: providing services to taxonomists for standard genome sequencing and annotation.</title>
        <authorList>
            <consortium name="The Broad Institute Genomics Platform"/>
            <consortium name="The Broad Institute Genome Sequencing Center for Infectious Disease"/>
            <person name="Wu L."/>
            <person name="Ma J."/>
        </authorList>
    </citation>
    <scope>NUCLEOTIDE SEQUENCE [LARGE SCALE GENOMIC DNA]</scope>
    <source>
        <strain evidence="3">CCUG 66188</strain>
    </source>
</reference>
<evidence type="ECO:0000313" key="3">
    <source>
        <dbReference type="Proteomes" id="UP001596353"/>
    </source>
</evidence>
<dbReference type="PANTHER" id="PTHR44086:SF13">
    <property type="entry name" value="THIOSULFATE SULFURTRANSFERASE PSPE"/>
    <property type="match status" value="1"/>
</dbReference>
<dbReference type="Pfam" id="PF00581">
    <property type="entry name" value="Rhodanese"/>
    <property type="match status" value="1"/>
</dbReference>
<protein>
    <submittedName>
        <fullName evidence="2">Rhodanese-like domain-containing protein</fullName>
    </submittedName>
</protein>
<comment type="caution">
    <text evidence="2">The sequence shown here is derived from an EMBL/GenBank/DDBJ whole genome shotgun (WGS) entry which is preliminary data.</text>
</comment>
<evidence type="ECO:0000259" key="1">
    <source>
        <dbReference type="PROSITE" id="PS50206"/>
    </source>
</evidence>
<accession>A0ABW2B0B5</accession>
<feature type="domain" description="Rhodanese" evidence="1">
    <location>
        <begin position="28"/>
        <end position="125"/>
    </location>
</feature>